<dbReference type="EMBL" id="FOAZ01000003">
    <property type="protein sequence ID" value="SEK73143.1"/>
    <property type="molecule type" value="Genomic_DNA"/>
</dbReference>
<evidence type="ECO:0000256" key="1">
    <source>
        <dbReference type="ARBA" id="ARBA00004138"/>
    </source>
</evidence>
<dbReference type="GO" id="GO:0005737">
    <property type="term" value="C:cytoplasm"/>
    <property type="evidence" value="ECO:0007669"/>
    <property type="project" value="UniProtKB-SubCell"/>
</dbReference>
<name>A0A1H7JF09_STRJI</name>
<dbReference type="InterPro" id="IPR052614">
    <property type="entry name" value="CFAP65"/>
</dbReference>
<accession>A0A1H7JF09</accession>
<reference evidence="10" key="1">
    <citation type="submission" date="2016-10" db="EMBL/GenBank/DDBJ databases">
        <authorList>
            <person name="Varghese N."/>
        </authorList>
    </citation>
    <scope>NUCLEOTIDE SEQUENCE [LARGE SCALE GENOMIC DNA]</scope>
    <source>
        <strain evidence="10">DSM 45096 / BCRC 16803 / CGMCC 4.1857 / CIP 109030 / JCM 12277 / KCTC 19219 / NBRC 100920 / 33214</strain>
    </source>
</reference>
<keyword evidence="6" id="KW-0472">Membrane</keyword>
<dbReference type="SUPFAM" id="SSF49899">
    <property type="entry name" value="Concanavalin A-like lectins/glucanases"/>
    <property type="match status" value="1"/>
</dbReference>
<protein>
    <submittedName>
        <fullName evidence="9">PQQ-like domain-containing protein</fullName>
    </submittedName>
</protein>
<evidence type="ECO:0000313" key="9">
    <source>
        <dbReference type="EMBL" id="SEK73143.1"/>
    </source>
</evidence>
<dbReference type="Pfam" id="PF22544">
    <property type="entry name" value="HYDIN_VesB_CFA65-like_Ig"/>
    <property type="match status" value="1"/>
</dbReference>
<keyword evidence="5" id="KW-0966">Cell projection</keyword>
<dbReference type="RefSeq" id="WP_052439551.1">
    <property type="nucleotide sequence ID" value="NZ_BBPN01000072.1"/>
</dbReference>
<dbReference type="STRING" id="235985.SAMN05414137_103262"/>
<feature type="domain" description="HYDIN/VesB/CFA65-like Ig-like" evidence="8">
    <location>
        <begin position="748"/>
        <end position="835"/>
    </location>
</feature>
<evidence type="ECO:0000256" key="5">
    <source>
        <dbReference type="ARBA" id="ARBA00023273"/>
    </source>
</evidence>
<dbReference type="SUPFAM" id="SSF50998">
    <property type="entry name" value="Quinoprotein alcohol dehydrogenase-like"/>
    <property type="match status" value="1"/>
</dbReference>
<dbReference type="PANTHER" id="PTHR46127:SF1">
    <property type="entry name" value="CILIA- AND FLAGELLA-ASSOCIATED PROTEIN 65"/>
    <property type="match status" value="1"/>
</dbReference>
<evidence type="ECO:0000256" key="3">
    <source>
        <dbReference type="ARBA" id="ARBA00022490"/>
    </source>
</evidence>
<evidence type="ECO:0000259" key="8">
    <source>
        <dbReference type="Pfam" id="PF22544"/>
    </source>
</evidence>
<keyword evidence="4" id="KW-0969">Cilium</keyword>
<dbReference type="NCBIfam" id="NF012200">
    <property type="entry name" value="choice_anch_D"/>
    <property type="match status" value="3"/>
</dbReference>
<dbReference type="Gene3D" id="2.130.10.10">
    <property type="entry name" value="YVTN repeat-like/Quinoprotein amine dehydrogenase"/>
    <property type="match status" value="1"/>
</dbReference>
<feature type="domain" description="Pyrrolo-quinoline quinone repeat" evidence="7">
    <location>
        <begin position="75"/>
        <end position="154"/>
    </location>
</feature>
<dbReference type="InterPro" id="IPR013320">
    <property type="entry name" value="ConA-like_dom_sf"/>
</dbReference>
<evidence type="ECO:0000256" key="4">
    <source>
        <dbReference type="ARBA" id="ARBA00023069"/>
    </source>
</evidence>
<dbReference type="eggNOG" id="COG4102">
    <property type="taxonomic scope" value="Bacteria"/>
</dbReference>
<proteinExistence type="predicted"/>
<evidence type="ECO:0000313" key="10">
    <source>
        <dbReference type="Proteomes" id="UP000183015"/>
    </source>
</evidence>
<dbReference type="InterPro" id="IPR002372">
    <property type="entry name" value="PQQ_rpt_dom"/>
</dbReference>
<keyword evidence="6" id="KW-0812">Transmembrane</keyword>
<evidence type="ECO:0000256" key="2">
    <source>
        <dbReference type="ARBA" id="ARBA00004496"/>
    </source>
</evidence>
<gene>
    <name evidence="9" type="ORF">SAMN05414137_103262</name>
</gene>
<dbReference type="InterPro" id="IPR011047">
    <property type="entry name" value="Quinoprotein_ADH-like_sf"/>
</dbReference>
<dbReference type="InterPro" id="IPR015943">
    <property type="entry name" value="WD40/YVTN_repeat-like_dom_sf"/>
</dbReference>
<evidence type="ECO:0000259" key="7">
    <source>
        <dbReference type="Pfam" id="PF13360"/>
    </source>
</evidence>
<dbReference type="PANTHER" id="PTHR46127">
    <property type="entry name" value="CILIA- AND FLAGELLA-ASSOCIATED PROTEIN 65"/>
    <property type="match status" value="1"/>
</dbReference>
<dbReference type="Gene3D" id="2.40.128.630">
    <property type="match status" value="1"/>
</dbReference>
<evidence type="ECO:0000256" key="6">
    <source>
        <dbReference type="SAM" id="Phobius"/>
    </source>
</evidence>
<dbReference type="InterPro" id="IPR053879">
    <property type="entry name" value="HYDIN_VesB_CFA65-like_Ig"/>
</dbReference>
<dbReference type="Pfam" id="PF13360">
    <property type="entry name" value="PQQ_2"/>
    <property type="match status" value="1"/>
</dbReference>
<dbReference type="GO" id="GO:0005975">
    <property type="term" value="P:carbohydrate metabolic process"/>
    <property type="evidence" value="ECO:0007669"/>
    <property type="project" value="UniProtKB-ARBA"/>
</dbReference>
<dbReference type="Gene3D" id="2.60.120.200">
    <property type="match status" value="1"/>
</dbReference>
<sequence>MPGQLGPRRAHRRRNKAKRRAVGGSIIAAAVIGGLFSVIAPASQADEYTNGFNNMRTNWDGNESALSPAAVESSTFGKLFSTALDGQIYAQPLVVNHEVIAVTESNSVYALNPDTGAIIWKKNYGAPWPASAIGCGDLAPNVGATGTPVYDPTSNALYFTTKVDGGTNHQSPSYLMHAVDPTSGAEKVGWPVTIQGTPSNEPNAPFNAFYQMQRPGLLLLDGVVYAGFGGHCDKQPYRGYVVGVSTTGHSITSMWASETGASTSGAGIWQSGGGLTSDGSGRIFVSTGNGISPVAGPGTTPQGTLAESVVRLQVGAGGALSTADFFSPSNAATLDLTDKDISSGASMALPDGYGNANHPHLLVQQGKDGRVFLLDRDNLGGQAQGPNGTDAVVGVSGPFQGLWGHPAFWGGDGGYVYLIGNNGPLRALHLNTGGTNPTLTATGQTQDVFGYTSGSPMVTSDGTNDGSAIVWMVSADNAAGANGTLRAYSATPDGSGMLQLLWSAPVGTAAKFATPTADNGKVYVGTRDGVLYGFGSPAATALNANPLDFGQVQTGTAASQPMTLTASKAVTVTGVTATAPFSVPQLTAPKALASGGTLPLQIGFAPTTTGGSNGTLTATLSDNSKLVFSLHGVGTNPGFGALPTDTAFGVVPTGTTETENIQFTNTGTTDETISAVTAPTGSFTATGLPNVGDVVKAGASFVATVTYTPTAASAAAGTPDTSTINVTAASGHSLTVTMTGTSVVGHGHLTFSPPTLDFGTVPVGSSRTQTFTITNDGNIPVTVTKAKAPNGDYTSAVQLSEGLVIGPGQTAKQAVTYAPTTAGTGTASYEVTGDGVNSDGSPQSAMLENLTGVATGSADSTGATSATWQANGAAVLPGDGSIQLNPAAAYQKGSAVFKQAVRTEGLRATFTVKMGPGTGGDGVAFSLLDASRAHTNALGTTGGALGIAGQSGVVVGLDAASYTPVPGYANFVGVANSTYGSTALNYLSTARLATALRQGTHQVDVQVTGGHVLVWVDGVQQLNVAATLPDYAYVAFSGGTGSMYDAHTIQSFVLSGGAAPTTLGYTPLPTQTRVLATWAGVGRPGTTPVPAGGSVSVPIAGKFGVPADATAVVMQVGALSQASATGSIQAWPHGAARPNSGAVFWNAPQIIQKTAVVRLGQGGAVDFYNASAGNTGIYADVLGYYKAGTGLLMTPTTTQVVAFDTAKGIGQPTKAPMPAGGIVKVPVAGTVVPAGTTSVLLNISAMRSSVGGSVSAWPDGGTPPAASVLYWSPNSDMMSNLVQVAVGSDGKIDFKNWANAPMVVNAVVEGYTVAGGGQHYVPIQLFPALNTAYAVGIPTTTAIKPGGVVPLTIAGNGGVPADAKGVLLQVGGFGGTGSGWLGVYPGNGARATTGSLFWNVAGHTVTNMVMVPLDPSGVVNLQVNGSAPEQIQATVVGYYTG</sequence>
<dbReference type="eggNOG" id="COG1520">
    <property type="taxonomic scope" value="Bacteria"/>
</dbReference>
<keyword evidence="3" id="KW-0963">Cytoplasm</keyword>
<comment type="subcellular location">
    <subcellularLocation>
        <location evidence="1">Cell projection</location>
        <location evidence="1">Cilium</location>
    </subcellularLocation>
    <subcellularLocation>
        <location evidence="2">Cytoplasm</location>
    </subcellularLocation>
</comment>
<dbReference type="Gene3D" id="2.60.40.10">
    <property type="entry name" value="Immunoglobulins"/>
    <property type="match status" value="3"/>
</dbReference>
<keyword evidence="10" id="KW-1185">Reference proteome</keyword>
<organism evidence="9 10">
    <name type="scientific">Streptacidiphilus jiangxiensis</name>
    <dbReference type="NCBI Taxonomy" id="235985"/>
    <lineage>
        <taxon>Bacteria</taxon>
        <taxon>Bacillati</taxon>
        <taxon>Actinomycetota</taxon>
        <taxon>Actinomycetes</taxon>
        <taxon>Kitasatosporales</taxon>
        <taxon>Streptomycetaceae</taxon>
        <taxon>Streptacidiphilus</taxon>
    </lineage>
</organism>
<dbReference type="InterPro" id="IPR013783">
    <property type="entry name" value="Ig-like_fold"/>
</dbReference>
<feature type="transmembrane region" description="Helical" evidence="6">
    <location>
        <begin position="21"/>
        <end position="40"/>
    </location>
</feature>
<dbReference type="Proteomes" id="UP000183015">
    <property type="component" value="Unassembled WGS sequence"/>
</dbReference>
<keyword evidence="6" id="KW-1133">Transmembrane helix</keyword>